<keyword evidence="2" id="KW-1185">Reference proteome</keyword>
<comment type="caution">
    <text evidence="1">The sequence shown here is derived from an EMBL/GenBank/DDBJ whole genome shotgun (WGS) entry which is preliminary data.</text>
</comment>
<evidence type="ECO:0000313" key="1">
    <source>
        <dbReference type="EMBL" id="GME96896.1"/>
    </source>
</evidence>
<dbReference type="Proteomes" id="UP001165101">
    <property type="component" value="Unassembled WGS sequence"/>
</dbReference>
<gene>
    <name evidence="1" type="ORF">Cboi01_000442700</name>
</gene>
<name>A0ACB5TXP7_CANBO</name>
<sequence length="191" mass="20758">MNSTLDSSNGTVNNSHNNIGINDISFNRRSLFEDHHFDRRSTSPLSQLAMNHRGSGGVSTRSGSGSGSGSGTGGVPTPGIFEQELHQQADQNAKFLNNVGTYSKLVNDDKDKQMDIDIDIDLDNETDHDIDSDNDRLNLHTVPTQDTIKSTIQCSRCQGGNFTAKTVTEGASQKNYLAFFCDNCGKKADIN</sequence>
<protein>
    <submittedName>
        <fullName evidence="1">Unnamed protein product</fullName>
    </submittedName>
</protein>
<dbReference type="EMBL" id="BSXV01002854">
    <property type="protein sequence ID" value="GME96896.1"/>
    <property type="molecule type" value="Genomic_DNA"/>
</dbReference>
<accession>A0ACB5TXP7</accession>
<reference evidence="1" key="1">
    <citation type="submission" date="2023-04" db="EMBL/GenBank/DDBJ databases">
        <title>Candida boidinii NBRC 1967.</title>
        <authorList>
            <person name="Ichikawa N."/>
            <person name="Sato H."/>
            <person name="Tonouchi N."/>
        </authorList>
    </citation>
    <scope>NUCLEOTIDE SEQUENCE</scope>
    <source>
        <strain evidence="1">NBRC 1967</strain>
    </source>
</reference>
<proteinExistence type="predicted"/>
<evidence type="ECO:0000313" key="2">
    <source>
        <dbReference type="Proteomes" id="UP001165101"/>
    </source>
</evidence>
<organism evidence="1 2">
    <name type="scientific">Candida boidinii</name>
    <name type="common">Yeast</name>
    <dbReference type="NCBI Taxonomy" id="5477"/>
    <lineage>
        <taxon>Eukaryota</taxon>
        <taxon>Fungi</taxon>
        <taxon>Dikarya</taxon>
        <taxon>Ascomycota</taxon>
        <taxon>Saccharomycotina</taxon>
        <taxon>Pichiomycetes</taxon>
        <taxon>Pichiales</taxon>
        <taxon>Pichiaceae</taxon>
        <taxon>Ogataea</taxon>
        <taxon>Ogataea/Candida clade</taxon>
    </lineage>
</organism>